<evidence type="ECO:0000313" key="1">
    <source>
        <dbReference type="EMBL" id="WNR45286.1"/>
    </source>
</evidence>
<dbReference type="Proteomes" id="UP001304650">
    <property type="component" value="Chromosome"/>
</dbReference>
<sequence>MMKMSYVLMLLLGAALVFTGCKNIKKVADVFQGSVMVDNAGPATTVNNTFKNISKEPIMVVGRARYAEISLGKSLRYIPYSR</sequence>
<dbReference type="PROSITE" id="PS51257">
    <property type="entry name" value="PROKAR_LIPOPROTEIN"/>
    <property type="match status" value="1"/>
</dbReference>
<dbReference type="AlphaFoldDB" id="A0AA96LQ82"/>
<gene>
    <name evidence="1" type="ORF">MJB10_03880</name>
</gene>
<dbReference type="KEGG" id="proo:MJB10_03880"/>
<proteinExistence type="predicted"/>
<keyword evidence="2" id="KW-1185">Reference proteome</keyword>
<accession>A0AA96LQ82</accession>
<dbReference type="RefSeq" id="WP_314801905.1">
    <property type="nucleotide sequence ID" value="NZ_CP130319.1"/>
</dbReference>
<protein>
    <submittedName>
        <fullName evidence="1">Uncharacterized protein</fullName>
    </submittedName>
</protein>
<name>A0AA96LQ82_9BACL</name>
<dbReference type="EMBL" id="CP130319">
    <property type="protein sequence ID" value="WNR45286.1"/>
    <property type="molecule type" value="Genomic_DNA"/>
</dbReference>
<reference evidence="1" key="1">
    <citation type="submission" date="2022-02" db="EMBL/GenBank/DDBJ databases">
        <title>Paenibacillus sp. MBLB1832 Whole Genome Shotgun Sequencing.</title>
        <authorList>
            <person name="Hwang C.Y."/>
            <person name="Cho E.-S."/>
            <person name="Seo M.-J."/>
        </authorList>
    </citation>
    <scope>NUCLEOTIDE SEQUENCE</scope>
    <source>
        <strain evidence="1">MBLB1832</strain>
    </source>
</reference>
<evidence type="ECO:0000313" key="2">
    <source>
        <dbReference type="Proteomes" id="UP001304650"/>
    </source>
</evidence>
<organism evidence="1 2">
    <name type="scientific">Paenibacillus roseopurpureus</name>
    <dbReference type="NCBI Taxonomy" id="2918901"/>
    <lineage>
        <taxon>Bacteria</taxon>
        <taxon>Bacillati</taxon>
        <taxon>Bacillota</taxon>
        <taxon>Bacilli</taxon>
        <taxon>Bacillales</taxon>
        <taxon>Paenibacillaceae</taxon>
        <taxon>Paenibacillus</taxon>
    </lineage>
</organism>